<comment type="caution">
    <text evidence="2">The sequence shown here is derived from an EMBL/GenBank/DDBJ whole genome shotgun (WGS) entry which is preliminary data.</text>
</comment>
<keyword evidence="2" id="KW-0808">Transferase</keyword>
<dbReference type="EMBL" id="BKCJ010069351">
    <property type="protein sequence ID" value="GEW68873.1"/>
    <property type="molecule type" value="Genomic_DNA"/>
</dbReference>
<gene>
    <name evidence="2" type="ORF">Tci_240849</name>
</gene>
<feature type="compositionally biased region" description="Acidic residues" evidence="1">
    <location>
        <begin position="212"/>
        <end position="221"/>
    </location>
</feature>
<name>A0A699GXG6_TANCI</name>
<dbReference type="SUPFAM" id="SSF56219">
    <property type="entry name" value="DNase I-like"/>
    <property type="match status" value="1"/>
</dbReference>
<feature type="region of interest" description="Disordered" evidence="1">
    <location>
        <begin position="212"/>
        <end position="231"/>
    </location>
</feature>
<keyword evidence="2" id="KW-0695">RNA-directed DNA polymerase</keyword>
<evidence type="ECO:0000256" key="1">
    <source>
        <dbReference type="SAM" id="MobiDB-lite"/>
    </source>
</evidence>
<keyword evidence="2" id="KW-0548">Nucleotidyltransferase</keyword>
<sequence>MGDSRSFKSKEDLTIKISNSVFVTNFPDHFSAQDLWKVCNAYDMSCSQMGKIKDINALSNLYALLANKGFDKVNLTYLGGFWILIDTGSTTSKEKMCKHVGVASWFYELLPVNDSFVSEDRLVWVSVEGLPTKTWTYKTFTKIVSPWGSLSEVEDKEDSSLPYKKLCVITKPHILIDNKIKVIAKGRVYWIRVKELEAWSLDFRNYLSDNDTEEDELDDEKMDQGSGKIGTNCEIDKENEVDHVFESSCMNVNGVASENNGIPMEDFQTKKEGLSSSKSGNHRILNLKPGGYILEVMESVVEIGETMGYDMEGYVLANRLRNVGFMRLIGNISPFVGSSGGILCVWDPNMFIKDSVSISDSFFFAIRGTWVPTSTKLLIVSVCAPQELSKKRVLWEYIGHLIELWDGECVILAGLVDLPLEGYSFTWAYKSALKISKLDRFLISEGLLLVFPSLSAICLDIHLSDHRPILMRELVVDYAPTSFLDF</sequence>
<dbReference type="GO" id="GO:0003964">
    <property type="term" value="F:RNA-directed DNA polymerase activity"/>
    <property type="evidence" value="ECO:0007669"/>
    <property type="project" value="UniProtKB-KW"/>
</dbReference>
<accession>A0A699GXG6</accession>
<organism evidence="2">
    <name type="scientific">Tanacetum cinerariifolium</name>
    <name type="common">Dalmatian daisy</name>
    <name type="synonym">Chrysanthemum cinerariifolium</name>
    <dbReference type="NCBI Taxonomy" id="118510"/>
    <lineage>
        <taxon>Eukaryota</taxon>
        <taxon>Viridiplantae</taxon>
        <taxon>Streptophyta</taxon>
        <taxon>Embryophyta</taxon>
        <taxon>Tracheophyta</taxon>
        <taxon>Spermatophyta</taxon>
        <taxon>Magnoliopsida</taxon>
        <taxon>eudicotyledons</taxon>
        <taxon>Gunneridae</taxon>
        <taxon>Pentapetalae</taxon>
        <taxon>asterids</taxon>
        <taxon>campanulids</taxon>
        <taxon>Asterales</taxon>
        <taxon>Asteraceae</taxon>
        <taxon>Asteroideae</taxon>
        <taxon>Anthemideae</taxon>
        <taxon>Anthemidinae</taxon>
        <taxon>Tanacetum</taxon>
    </lineage>
</organism>
<dbReference type="InterPro" id="IPR036691">
    <property type="entry name" value="Endo/exonu/phosph_ase_sf"/>
</dbReference>
<protein>
    <submittedName>
        <fullName evidence="2">RNA-directed DNA polymerase, eukaryota, nucleotide-binding alpha-beta plait domain protein</fullName>
    </submittedName>
</protein>
<dbReference type="AlphaFoldDB" id="A0A699GXG6"/>
<evidence type="ECO:0000313" key="2">
    <source>
        <dbReference type="EMBL" id="GEW68873.1"/>
    </source>
</evidence>
<proteinExistence type="predicted"/>
<reference evidence="2" key="1">
    <citation type="journal article" date="2019" name="Sci. Rep.">
        <title>Draft genome of Tanacetum cinerariifolium, the natural source of mosquito coil.</title>
        <authorList>
            <person name="Yamashiro T."/>
            <person name="Shiraishi A."/>
            <person name="Satake H."/>
            <person name="Nakayama K."/>
        </authorList>
    </citation>
    <scope>NUCLEOTIDE SEQUENCE</scope>
</reference>